<comment type="caution">
    <text evidence="3">The sequence shown here is derived from an EMBL/GenBank/DDBJ whole genome shotgun (WGS) entry which is preliminary data.</text>
</comment>
<evidence type="ECO:0000313" key="4">
    <source>
        <dbReference type="Proteomes" id="UP001296873"/>
    </source>
</evidence>
<evidence type="ECO:0000256" key="1">
    <source>
        <dbReference type="SAM" id="MobiDB-lite"/>
    </source>
</evidence>
<evidence type="ECO:0000313" key="3">
    <source>
        <dbReference type="EMBL" id="MBK1667095.1"/>
    </source>
</evidence>
<name>A0ABS1D9P5_9PROT</name>
<feature type="domain" description="DUF4340" evidence="2">
    <location>
        <begin position="69"/>
        <end position="200"/>
    </location>
</feature>
<dbReference type="Proteomes" id="UP001296873">
    <property type="component" value="Unassembled WGS sequence"/>
</dbReference>
<reference evidence="3 4" key="1">
    <citation type="journal article" date="2020" name="Microorganisms">
        <title>Osmotic Adaptation and Compatible Solute Biosynthesis of Phototrophic Bacteria as Revealed from Genome Analyses.</title>
        <authorList>
            <person name="Imhoff J.F."/>
            <person name="Rahn T."/>
            <person name="Kunzel S."/>
            <person name="Keller A."/>
            <person name="Neulinger S.C."/>
        </authorList>
    </citation>
    <scope>NUCLEOTIDE SEQUENCE [LARGE SCALE GENOMIC DNA]</scope>
    <source>
        <strain evidence="3 4">DSM 9895</strain>
    </source>
</reference>
<feature type="compositionally biased region" description="Polar residues" evidence="1">
    <location>
        <begin position="303"/>
        <end position="312"/>
    </location>
</feature>
<protein>
    <recommendedName>
        <fullName evidence="2">DUF4340 domain-containing protein</fullName>
    </recommendedName>
</protein>
<gene>
    <name evidence="3" type="ORF">CKO28_03420</name>
</gene>
<organism evidence="3 4">
    <name type="scientific">Rhodovibrio sodomensis</name>
    <dbReference type="NCBI Taxonomy" id="1088"/>
    <lineage>
        <taxon>Bacteria</taxon>
        <taxon>Pseudomonadati</taxon>
        <taxon>Pseudomonadota</taxon>
        <taxon>Alphaproteobacteria</taxon>
        <taxon>Rhodospirillales</taxon>
        <taxon>Rhodovibrionaceae</taxon>
        <taxon>Rhodovibrio</taxon>
    </lineage>
</organism>
<dbReference type="Pfam" id="PF14238">
    <property type="entry name" value="DUF4340"/>
    <property type="match status" value="1"/>
</dbReference>
<sequence length="312" mass="34292">MRRRLITNLVLLVAVVVGGALVYFEPWAEPPKKQPRLADLEAGKVERVTITRSGESTKQTVLVRKDGAWALSEPFAMPAESRQVETLLEGLRQRVKDHFPIGDRDLGAFGLKQPSLRIDVAGTTIALGDKVPTERAMYAKVGETIYTVDTGLMRRVDQPATGYVARNLVPTDAQITRIESDSFKVARDGDPEANWRVIEKTGSVAKDAGKTLGRAWESAVASDVEGKQYTGDLQVDVRVYTASRDQPYRFARLGTEDDGNVAVTRPDLPVRYLVSEGMADRLFSLQKPQKSQDASAKADQSDRTGSSARDKS</sequence>
<accession>A0ABS1D9P5</accession>
<dbReference type="EMBL" id="NRRL01000004">
    <property type="protein sequence ID" value="MBK1667095.1"/>
    <property type="molecule type" value="Genomic_DNA"/>
</dbReference>
<feature type="region of interest" description="Disordered" evidence="1">
    <location>
        <begin position="283"/>
        <end position="312"/>
    </location>
</feature>
<dbReference type="RefSeq" id="WP_200339155.1">
    <property type="nucleotide sequence ID" value="NZ_NRRL01000004.1"/>
</dbReference>
<evidence type="ECO:0000259" key="2">
    <source>
        <dbReference type="Pfam" id="PF14238"/>
    </source>
</evidence>
<dbReference type="InterPro" id="IPR025641">
    <property type="entry name" value="DUF4340"/>
</dbReference>
<proteinExistence type="predicted"/>
<keyword evidence="4" id="KW-1185">Reference proteome</keyword>